<keyword evidence="1" id="KW-0472">Membrane</keyword>
<feature type="transmembrane region" description="Helical" evidence="1">
    <location>
        <begin position="177"/>
        <end position="194"/>
    </location>
</feature>
<reference evidence="2" key="1">
    <citation type="submission" date="2023-08" db="EMBL/GenBank/DDBJ databases">
        <title>Draft sequence of the Babesia gibsoni genome.</title>
        <authorList>
            <person name="Yamagishi J.Y."/>
            <person name="Xuan X.X."/>
        </authorList>
    </citation>
    <scope>NUCLEOTIDE SEQUENCE</scope>
    <source>
        <strain evidence="2">Azabu</strain>
    </source>
</reference>
<feature type="transmembrane region" description="Helical" evidence="1">
    <location>
        <begin position="29"/>
        <end position="50"/>
    </location>
</feature>
<feature type="transmembrane region" description="Helical" evidence="1">
    <location>
        <begin position="247"/>
        <end position="267"/>
    </location>
</feature>
<protein>
    <submittedName>
        <fullName evidence="2">Uncharacterized protein</fullName>
    </submittedName>
</protein>
<gene>
    <name evidence="2" type="ORF">BgAZ_302420</name>
</gene>
<feature type="transmembrane region" description="Helical" evidence="1">
    <location>
        <begin position="303"/>
        <end position="324"/>
    </location>
</feature>
<accession>A0AAD8LIB0</accession>
<evidence type="ECO:0000313" key="3">
    <source>
        <dbReference type="Proteomes" id="UP001230268"/>
    </source>
</evidence>
<organism evidence="2 3">
    <name type="scientific">Babesia gibsoni</name>
    <dbReference type="NCBI Taxonomy" id="33632"/>
    <lineage>
        <taxon>Eukaryota</taxon>
        <taxon>Sar</taxon>
        <taxon>Alveolata</taxon>
        <taxon>Apicomplexa</taxon>
        <taxon>Aconoidasida</taxon>
        <taxon>Piroplasmida</taxon>
        <taxon>Babesiidae</taxon>
        <taxon>Babesia</taxon>
    </lineage>
</organism>
<evidence type="ECO:0000256" key="1">
    <source>
        <dbReference type="SAM" id="Phobius"/>
    </source>
</evidence>
<proteinExistence type="predicted"/>
<feature type="transmembrane region" description="Helical" evidence="1">
    <location>
        <begin position="56"/>
        <end position="72"/>
    </location>
</feature>
<evidence type="ECO:0000313" key="2">
    <source>
        <dbReference type="EMBL" id="KAK1442724.1"/>
    </source>
</evidence>
<feature type="transmembrane region" description="Helical" evidence="1">
    <location>
        <begin position="154"/>
        <end position="171"/>
    </location>
</feature>
<sequence length="359" mass="39988">MDFEELKIFKSWDEVKPYFTEPSLITIEVFFILLTLFNVYVLHTLFVAVIPAPVFITWWQLAQGLVTAYLLGDFGHVYPKLAYFPEVKIEVELLKTLALPTVAYVAMLCSTNIMLCKSPSTAAFPILAAGAVAAHHAARFIACGEEYMPMRWKAIGFLLFAFVLGATDKHIAPGNVMTVAFLYAFLAAVFRAGFMERALHIVGGRGNALHNHQHLLGAMILPLVWMINGELKVLIETLPWDITVARTWQVWGCFVAVGALPFAKNVVSNRLIRRTGQAPWRMLELVAVALLFVIGSFKQPPSWKVVVATAFVIIGRFLGAVDVIRNLQYARDAETGRSAQATEPFIEKDPEAMVQEMEA</sequence>
<dbReference type="EMBL" id="JAVEPI010000003">
    <property type="protein sequence ID" value="KAK1442724.1"/>
    <property type="molecule type" value="Genomic_DNA"/>
</dbReference>
<keyword evidence="3" id="KW-1185">Reference proteome</keyword>
<feature type="transmembrane region" description="Helical" evidence="1">
    <location>
        <begin position="279"/>
        <end position="297"/>
    </location>
</feature>
<dbReference type="Proteomes" id="UP001230268">
    <property type="component" value="Unassembled WGS sequence"/>
</dbReference>
<keyword evidence="1" id="KW-1133">Transmembrane helix</keyword>
<feature type="transmembrane region" description="Helical" evidence="1">
    <location>
        <begin position="215"/>
        <end position="235"/>
    </location>
</feature>
<name>A0AAD8LIB0_BABGI</name>
<dbReference type="AlphaFoldDB" id="A0AAD8LIB0"/>
<keyword evidence="1" id="KW-0812">Transmembrane</keyword>
<feature type="transmembrane region" description="Helical" evidence="1">
    <location>
        <begin position="121"/>
        <end position="142"/>
    </location>
</feature>
<comment type="caution">
    <text evidence="2">The sequence shown here is derived from an EMBL/GenBank/DDBJ whole genome shotgun (WGS) entry which is preliminary data.</text>
</comment>